<feature type="domain" description="UvrD-like helicase ATP-binding" evidence="16">
    <location>
        <begin position="4"/>
        <end position="492"/>
    </location>
</feature>
<sequence>MRRDDLTNQQDDAVTALSQNYPLTAGAGTGKTTTLSFRYLALLEDHPDALPENILVTTFTRRAARDLTETVRERVLDRLATADADHERWRNVLNGLDDAYIHTLHAFCQRILSEHSTAVAGLDPGFDTLDDVEASRLQRDIVDELIEEEPREVELLLDAFSEYSLREVLEDLIGERPDSEVWADVWSAPARTVDDYVTYVEEELHPFPADEVDALCADEELRARVEELKGLVVDLDETDPGGRTERVWTAVRLFDEPGGLDTLDSVRDRRTRIYDICDELTKSGHDEYANYSPVKGDWSGTDEDADRIGELIAEIVDRLDATHRSAEGDGLDITVDRESAPYYFALARLFDEAARRYAERKHERNVLDYTDLVQQTRNLLHPERGNDAVRESLADQFNFVMIDEVQDTDPNQWDIVQSLTSLASDDTPYSAQNVFAVGDEKQSIYRFRNADVAVFHEARSALVGANGSENTATTGQGDDVVGYQLQDNFRTLPPLLRFLNSIFEDVFDDEADDAFEAAPQPLRPRRDNPHDVTPTVEYLFVPDDDLRPNVLAPDHPLNDAPPSARRWTEAQSVAARATRLVDDETQVYEPDPDDRSESRPVTYDDIAVIIRKRTHLDEFKRAFDDHEVPYTVVQGEGYFDTPEVRTLTNLFRVLADPTDDIHLFGLLRSPMFGFTDDELAPVVEGGDVWETVGETDDPELARSHSLLAELRALAGATEDTAGPQVDSWGEILDIALDATGYLVSLSADERPRQALANVEQFEEYLREAVSDAGSLRSLVTRLDERQEFTNYDPEAAIPDGETGVQILTVHAAKGEEFPVVMVPGLGDKFNTDPPLAGGTEFEDVNDRPALGLSVPDSDDPFDSNDTVAKKGLQARRLAKLRAEEKRTLYVACTRARDHLILAGTHGTEDDESLTTLEEPDSDEPTRWSDFVQESLLGDEELLATLEANGKVTDQLHVDSLTRSEDPDRDGPTYSVQLPQPGVPQTQDVDVEAPPTSVEIPERQPGPIQYRLSPFQVADVLGEDQDGELVFDEANRIVHYRRGTDDDTEWDEDDDTHAEEGDGPTELSGRFFGEAVHRICELQHPPERWDDIIDDALRSMDYEGAVTEDDRDRVAEHAQRANGYVRHVVDSDDAVYRELKASVELAHGSISGIVDCLVLGDETATVVDYKTGRVDESKLEQKTEYYQPQLEAYALMVAAFDDRPVTTSLYFTEIEADTGVEFSAGSGDGSLGELKSSLDRRLREEIEAQIKAEFDM</sequence>
<feature type="compositionally biased region" description="Acidic residues" evidence="15">
    <location>
        <begin position="908"/>
        <end position="922"/>
    </location>
</feature>
<dbReference type="InterPro" id="IPR027417">
    <property type="entry name" value="P-loop_NTPase"/>
</dbReference>
<dbReference type="InterPro" id="IPR000212">
    <property type="entry name" value="DNA_helicase_UvrD/REP"/>
</dbReference>
<gene>
    <name evidence="18" type="ORF">N0B31_21695</name>
</gene>
<evidence type="ECO:0000256" key="14">
    <source>
        <dbReference type="PROSITE-ProRule" id="PRU00560"/>
    </source>
</evidence>
<evidence type="ECO:0000256" key="8">
    <source>
        <dbReference type="ARBA" id="ARBA00023125"/>
    </source>
</evidence>
<keyword evidence="6" id="KW-0269">Exonuclease</keyword>
<keyword evidence="5 14" id="KW-0347">Helicase</keyword>
<evidence type="ECO:0000256" key="12">
    <source>
        <dbReference type="ARBA" id="ARBA00034808"/>
    </source>
</evidence>
<evidence type="ECO:0000256" key="13">
    <source>
        <dbReference type="ARBA" id="ARBA00048988"/>
    </source>
</evidence>
<dbReference type="PROSITE" id="PS51198">
    <property type="entry name" value="UVRD_HELICASE_ATP_BIND"/>
    <property type="match status" value="1"/>
</dbReference>
<keyword evidence="3" id="KW-0227">DNA damage</keyword>
<protein>
    <recommendedName>
        <fullName evidence="12">DNA 3'-5' helicase</fullName>
        <ecNumber evidence="12">5.6.2.4</ecNumber>
    </recommendedName>
</protein>
<keyword evidence="1" id="KW-0540">Nuclease</keyword>
<geneLocation type="plasmid" evidence="18 19">
    <name>unnamed1</name>
</geneLocation>
<evidence type="ECO:0000256" key="9">
    <source>
        <dbReference type="ARBA" id="ARBA00023204"/>
    </source>
</evidence>
<keyword evidence="4 14" id="KW-0378">Hydrolase</keyword>
<keyword evidence="7 14" id="KW-0067">ATP-binding</keyword>
<keyword evidence="19" id="KW-1185">Reference proteome</keyword>
<dbReference type="PROSITE" id="PS51217">
    <property type="entry name" value="UVRD_HELICASE_CTER"/>
    <property type="match status" value="1"/>
</dbReference>
<evidence type="ECO:0000313" key="18">
    <source>
        <dbReference type="EMBL" id="UWM57056.1"/>
    </source>
</evidence>
<dbReference type="EMBL" id="CP104004">
    <property type="protein sequence ID" value="UWM57056.1"/>
    <property type="molecule type" value="Genomic_DNA"/>
</dbReference>
<dbReference type="Pfam" id="PF00580">
    <property type="entry name" value="UvrD-helicase"/>
    <property type="match status" value="1"/>
</dbReference>
<dbReference type="AlphaFoldDB" id="A0A9E7R7X3"/>
<dbReference type="GO" id="GO:0000725">
    <property type="term" value="P:recombinational repair"/>
    <property type="evidence" value="ECO:0007669"/>
    <property type="project" value="TreeGrafter"/>
</dbReference>
<dbReference type="Proteomes" id="UP001057580">
    <property type="component" value="Plasmid unnamed1"/>
</dbReference>
<feature type="binding site" evidence="14">
    <location>
        <begin position="25"/>
        <end position="32"/>
    </location>
    <ligand>
        <name>ATP</name>
        <dbReference type="ChEBI" id="CHEBI:30616"/>
    </ligand>
</feature>
<dbReference type="Gene3D" id="3.40.50.300">
    <property type="entry name" value="P-loop containing nucleotide triphosphate hydrolases"/>
    <property type="match status" value="4"/>
</dbReference>
<dbReference type="GO" id="GO:0004527">
    <property type="term" value="F:exonuclease activity"/>
    <property type="evidence" value="ECO:0007669"/>
    <property type="project" value="UniProtKB-KW"/>
</dbReference>
<dbReference type="InterPro" id="IPR011604">
    <property type="entry name" value="PDDEXK-like_dom_sf"/>
</dbReference>
<dbReference type="GO" id="GO:0003677">
    <property type="term" value="F:DNA binding"/>
    <property type="evidence" value="ECO:0007669"/>
    <property type="project" value="UniProtKB-KW"/>
</dbReference>
<dbReference type="Gene3D" id="3.90.320.10">
    <property type="match status" value="1"/>
</dbReference>
<evidence type="ECO:0000256" key="4">
    <source>
        <dbReference type="ARBA" id="ARBA00022801"/>
    </source>
</evidence>
<feature type="region of interest" description="Disordered" evidence="15">
    <location>
        <begin position="835"/>
        <end position="863"/>
    </location>
</feature>
<evidence type="ECO:0000256" key="5">
    <source>
        <dbReference type="ARBA" id="ARBA00022806"/>
    </source>
</evidence>
<reference evidence="18" key="1">
    <citation type="submission" date="2022-09" db="EMBL/GenBank/DDBJ databases">
        <title>Diverse halophilic archaea isolated from saline environments.</title>
        <authorList>
            <person name="Cui H.-L."/>
        </authorList>
    </citation>
    <scope>NUCLEOTIDE SEQUENCE</scope>
    <source>
        <strain evidence="18">ZS-35-S2</strain>
        <plasmid evidence="18">unnamed1</plasmid>
    </source>
</reference>
<dbReference type="Pfam" id="PF13361">
    <property type="entry name" value="UvrD_C"/>
    <property type="match status" value="2"/>
</dbReference>
<dbReference type="Pfam" id="PF12705">
    <property type="entry name" value="PDDEXK_1"/>
    <property type="match status" value="1"/>
</dbReference>
<comment type="catalytic activity">
    <reaction evidence="13">
        <text>ATP + H2O = ADP + phosphate + H(+)</text>
        <dbReference type="Rhea" id="RHEA:13065"/>
        <dbReference type="ChEBI" id="CHEBI:15377"/>
        <dbReference type="ChEBI" id="CHEBI:15378"/>
        <dbReference type="ChEBI" id="CHEBI:30616"/>
        <dbReference type="ChEBI" id="CHEBI:43474"/>
        <dbReference type="ChEBI" id="CHEBI:456216"/>
        <dbReference type="EC" id="5.6.2.4"/>
    </reaction>
</comment>
<evidence type="ECO:0000256" key="11">
    <source>
        <dbReference type="ARBA" id="ARBA00034617"/>
    </source>
</evidence>
<dbReference type="PANTHER" id="PTHR11070">
    <property type="entry name" value="UVRD / RECB / PCRA DNA HELICASE FAMILY MEMBER"/>
    <property type="match status" value="1"/>
</dbReference>
<evidence type="ECO:0000256" key="2">
    <source>
        <dbReference type="ARBA" id="ARBA00022741"/>
    </source>
</evidence>
<evidence type="ECO:0000313" key="19">
    <source>
        <dbReference type="Proteomes" id="UP001057580"/>
    </source>
</evidence>
<keyword evidence="9" id="KW-0234">DNA repair</keyword>
<dbReference type="GeneID" id="74945095"/>
<dbReference type="InterPro" id="IPR038726">
    <property type="entry name" value="PDDEXK_AddAB-type"/>
</dbReference>
<keyword evidence="8" id="KW-0238">DNA-binding</keyword>
<feature type="region of interest" description="Disordered" evidence="15">
    <location>
        <begin position="961"/>
        <end position="989"/>
    </location>
</feature>
<proteinExistence type="predicted"/>
<evidence type="ECO:0000256" key="3">
    <source>
        <dbReference type="ARBA" id="ARBA00022763"/>
    </source>
</evidence>
<keyword evidence="18" id="KW-0614">Plasmid</keyword>
<name>A0A9E7R7X3_9EURY</name>
<evidence type="ECO:0000256" key="6">
    <source>
        <dbReference type="ARBA" id="ARBA00022839"/>
    </source>
</evidence>
<dbReference type="EC" id="5.6.2.4" evidence="12"/>
<dbReference type="GO" id="GO:0005524">
    <property type="term" value="F:ATP binding"/>
    <property type="evidence" value="ECO:0007669"/>
    <property type="project" value="UniProtKB-UniRule"/>
</dbReference>
<evidence type="ECO:0000259" key="16">
    <source>
        <dbReference type="PROSITE" id="PS51198"/>
    </source>
</evidence>
<feature type="region of interest" description="Disordered" evidence="15">
    <location>
        <begin position="906"/>
        <end position="925"/>
    </location>
</feature>
<keyword evidence="2 14" id="KW-0547">Nucleotide-binding</keyword>
<dbReference type="SUPFAM" id="SSF52540">
    <property type="entry name" value="P-loop containing nucleoside triphosphate hydrolases"/>
    <property type="match status" value="1"/>
</dbReference>
<dbReference type="InterPro" id="IPR014017">
    <property type="entry name" value="DNA_helicase_UvrD-like_C"/>
</dbReference>
<accession>A0A9E7R7X3</accession>
<evidence type="ECO:0000256" key="10">
    <source>
        <dbReference type="ARBA" id="ARBA00023235"/>
    </source>
</evidence>
<dbReference type="InterPro" id="IPR011335">
    <property type="entry name" value="Restrct_endonuc-II-like"/>
</dbReference>
<dbReference type="RefSeq" id="WP_260644148.1">
    <property type="nucleotide sequence ID" value="NZ_CP104004.1"/>
</dbReference>
<dbReference type="PANTHER" id="PTHR11070:SF2">
    <property type="entry name" value="ATP-DEPENDENT DNA HELICASE SRS2"/>
    <property type="match status" value="1"/>
</dbReference>
<dbReference type="SUPFAM" id="SSF52980">
    <property type="entry name" value="Restriction endonuclease-like"/>
    <property type="match status" value="1"/>
</dbReference>
<dbReference type="KEGG" id="ssai:N0B31_21695"/>
<evidence type="ECO:0000259" key="17">
    <source>
        <dbReference type="PROSITE" id="PS51217"/>
    </source>
</evidence>
<feature type="compositionally biased region" description="Acidic residues" evidence="15">
    <location>
        <begin position="1045"/>
        <end position="1062"/>
    </location>
</feature>
<dbReference type="InterPro" id="IPR014016">
    <property type="entry name" value="UvrD-like_ATP-bd"/>
</dbReference>
<organism evidence="18 19">
    <name type="scientific">Salinirubellus salinus</name>
    <dbReference type="NCBI Taxonomy" id="1364945"/>
    <lineage>
        <taxon>Archaea</taxon>
        <taxon>Methanobacteriati</taxon>
        <taxon>Methanobacteriota</taxon>
        <taxon>Stenosarchaea group</taxon>
        <taxon>Halobacteria</taxon>
        <taxon>Halobacteriales</taxon>
        <taxon>Natronomonadaceae</taxon>
        <taxon>Salinirubellus</taxon>
    </lineage>
</organism>
<keyword evidence="10" id="KW-0413">Isomerase</keyword>
<feature type="region of interest" description="Disordered" evidence="15">
    <location>
        <begin position="1044"/>
        <end position="1066"/>
    </location>
</feature>
<evidence type="ECO:0000256" key="1">
    <source>
        <dbReference type="ARBA" id="ARBA00022722"/>
    </source>
</evidence>
<comment type="catalytic activity">
    <reaction evidence="11">
        <text>Couples ATP hydrolysis with the unwinding of duplex DNA by translocating in the 3'-5' direction.</text>
        <dbReference type="EC" id="5.6.2.4"/>
    </reaction>
</comment>
<feature type="compositionally biased region" description="Basic and acidic residues" evidence="15">
    <location>
        <begin position="961"/>
        <end position="970"/>
    </location>
</feature>
<feature type="compositionally biased region" description="Polar residues" evidence="15">
    <location>
        <begin position="973"/>
        <end position="987"/>
    </location>
</feature>
<dbReference type="GO" id="GO:0043138">
    <property type="term" value="F:3'-5' DNA helicase activity"/>
    <property type="evidence" value="ECO:0007669"/>
    <property type="project" value="UniProtKB-EC"/>
</dbReference>
<evidence type="ECO:0000256" key="7">
    <source>
        <dbReference type="ARBA" id="ARBA00022840"/>
    </source>
</evidence>
<feature type="domain" description="UvrD-like helicase C-terminal" evidence="17">
    <location>
        <begin position="530"/>
        <end position="814"/>
    </location>
</feature>
<evidence type="ECO:0000256" key="15">
    <source>
        <dbReference type="SAM" id="MobiDB-lite"/>
    </source>
</evidence>